<dbReference type="AlphaFoldDB" id="A0A813C7P7"/>
<keyword evidence="2" id="KW-1185">Reference proteome</keyword>
<protein>
    <submittedName>
        <fullName evidence="1">Uncharacterized protein</fullName>
    </submittedName>
</protein>
<evidence type="ECO:0000313" key="1">
    <source>
        <dbReference type="EMBL" id="CAE7940146.1"/>
    </source>
</evidence>
<dbReference type="EMBL" id="CAJNJA010090528">
    <property type="protein sequence ID" value="CAE7940146.1"/>
    <property type="molecule type" value="Genomic_DNA"/>
</dbReference>
<proteinExistence type="predicted"/>
<dbReference type="Proteomes" id="UP000601435">
    <property type="component" value="Unassembled WGS sequence"/>
</dbReference>
<reference evidence="1" key="1">
    <citation type="submission" date="2021-02" db="EMBL/GenBank/DDBJ databases">
        <authorList>
            <person name="Dougan E. K."/>
            <person name="Rhodes N."/>
            <person name="Thang M."/>
            <person name="Chan C."/>
        </authorList>
    </citation>
    <scope>NUCLEOTIDE SEQUENCE</scope>
</reference>
<organism evidence="1 2">
    <name type="scientific">Symbiodinium necroappetens</name>
    <dbReference type="NCBI Taxonomy" id="1628268"/>
    <lineage>
        <taxon>Eukaryota</taxon>
        <taxon>Sar</taxon>
        <taxon>Alveolata</taxon>
        <taxon>Dinophyceae</taxon>
        <taxon>Suessiales</taxon>
        <taxon>Symbiodiniaceae</taxon>
        <taxon>Symbiodinium</taxon>
    </lineage>
</organism>
<evidence type="ECO:0000313" key="2">
    <source>
        <dbReference type="Proteomes" id="UP000601435"/>
    </source>
</evidence>
<comment type="caution">
    <text evidence="1">The sequence shown here is derived from an EMBL/GenBank/DDBJ whole genome shotgun (WGS) entry which is preliminary data.</text>
</comment>
<gene>
    <name evidence="1" type="ORF">SNEC2469_LOCUS33785</name>
</gene>
<accession>A0A813C7P7</accession>
<sequence length="117" mass="12925">MAKLDKRQRAMVQQLTHRELVSMVLPLCFRKAEEGGFAEKAGELLGLLEVDRATSSTQPIPGRDLRNLSKAISRLSFSSLIGLVARKSPDQDEDSSLYAASLMAALETLRSQVRVRP</sequence>
<name>A0A813C7P7_9DINO</name>